<evidence type="ECO:0000313" key="1">
    <source>
        <dbReference type="EMBL" id="QHU31864.1"/>
    </source>
</evidence>
<proteinExistence type="predicted"/>
<dbReference type="EMBL" id="MN740533">
    <property type="protein sequence ID" value="QHU31864.1"/>
    <property type="molecule type" value="Genomic_DNA"/>
</dbReference>
<protein>
    <submittedName>
        <fullName evidence="1">Uncharacterized protein</fullName>
    </submittedName>
</protein>
<sequence length="189" mass="21435">MNNVAKQNWRGDAHRTPARYLVQGKEYTLEGPFSPKPGREASLPILSLLWSKPHVFIGYDTLAGPLGRSNAGPSPRRHPVMEVRLLKFNLRADEIPYMAYLPPNVQANQMITIDSREFSSDTYGGLNQTFLNSDALFHNVKRVFNSTRISGEPDAGPSGIIGRYLGVYRGGKNTRKGFRRTRRQTRRRY</sequence>
<reference evidence="1" key="1">
    <citation type="journal article" date="2020" name="Nature">
        <title>Giant virus diversity and host interactions through global metagenomics.</title>
        <authorList>
            <person name="Schulz F."/>
            <person name="Roux S."/>
            <person name="Paez-Espino D."/>
            <person name="Jungbluth S."/>
            <person name="Walsh D.A."/>
            <person name="Denef V.J."/>
            <person name="McMahon K.D."/>
            <person name="Konstantinidis K.T."/>
            <person name="Eloe-Fadrosh E.A."/>
            <person name="Kyrpides N.C."/>
            <person name="Woyke T."/>
        </authorList>
    </citation>
    <scope>NUCLEOTIDE SEQUENCE</scope>
    <source>
        <strain evidence="1">GVMAG-M-3300027963-41</strain>
    </source>
</reference>
<accession>A0A6C0LQK4</accession>
<organism evidence="1">
    <name type="scientific">viral metagenome</name>
    <dbReference type="NCBI Taxonomy" id="1070528"/>
    <lineage>
        <taxon>unclassified sequences</taxon>
        <taxon>metagenomes</taxon>
        <taxon>organismal metagenomes</taxon>
    </lineage>
</organism>
<name>A0A6C0LQK4_9ZZZZ</name>
<dbReference type="AlphaFoldDB" id="A0A6C0LQK4"/>